<accession>A0A315ZTQ6</accession>
<dbReference type="PROSITE" id="PS51737">
    <property type="entry name" value="RECOMBINASE_DNA_BIND"/>
    <property type="match status" value="1"/>
</dbReference>
<evidence type="ECO:0000313" key="4">
    <source>
        <dbReference type="Proteomes" id="UP000254051"/>
    </source>
</evidence>
<evidence type="ECO:0000313" key="3">
    <source>
        <dbReference type="EMBL" id="SUQ15631.1"/>
    </source>
</evidence>
<gene>
    <name evidence="3" type="ORF">SAMN05216529_11480</name>
</gene>
<dbReference type="InterPro" id="IPR011109">
    <property type="entry name" value="DNA_bind_recombinase_dom"/>
</dbReference>
<dbReference type="PANTHER" id="PTHR30461">
    <property type="entry name" value="DNA-INVERTASE FROM LAMBDOID PROPHAGE"/>
    <property type="match status" value="1"/>
</dbReference>
<feature type="domain" description="Resolvase/invertase-type recombinase catalytic" evidence="1">
    <location>
        <begin position="9"/>
        <end position="161"/>
    </location>
</feature>
<evidence type="ECO:0000259" key="1">
    <source>
        <dbReference type="PROSITE" id="PS51736"/>
    </source>
</evidence>
<dbReference type="InterPro" id="IPR050639">
    <property type="entry name" value="SSR_resolvase"/>
</dbReference>
<dbReference type="SMART" id="SM00857">
    <property type="entry name" value="Resolvase"/>
    <property type="match status" value="1"/>
</dbReference>
<dbReference type="InterPro" id="IPR036162">
    <property type="entry name" value="Resolvase-like_N_sf"/>
</dbReference>
<dbReference type="Pfam" id="PF00239">
    <property type="entry name" value="Resolvase"/>
    <property type="match status" value="1"/>
</dbReference>
<dbReference type="Gene3D" id="3.40.50.1390">
    <property type="entry name" value="Resolvase, N-terminal catalytic domain"/>
    <property type="match status" value="1"/>
</dbReference>
<dbReference type="GO" id="GO:0003677">
    <property type="term" value="F:DNA binding"/>
    <property type="evidence" value="ECO:0007669"/>
    <property type="project" value="InterPro"/>
</dbReference>
<dbReference type="RefSeq" id="WP_109713651.1">
    <property type="nucleotide sequence ID" value="NZ_QGDS01000014.1"/>
</dbReference>
<dbReference type="GO" id="GO:0000150">
    <property type="term" value="F:DNA strand exchange activity"/>
    <property type="evidence" value="ECO:0007669"/>
    <property type="project" value="InterPro"/>
</dbReference>
<dbReference type="InterPro" id="IPR025827">
    <property type="entry name" value="Zn_ribbon_recom_dom"/>
</dbReference>
<dbReference type="Gene3D" id="3.90.1750.20">
    <property type="entry name" value="Putative Large Serine Recombinase, Chain B, Domain 2"/>
    <property type="match status" value="1"/>
</dbReference>
<dbReference type="Pfam" id="PF13408">
    <property type="entry name" value="Zn_ribbon_recom"/>
    <property type="match status" value="1"/>
</dbReference>
<dbReference type="PANTHER" id="PTHR30461:SF23">
    <property type="entry name" value="DNA RECOMBINASE-RELATED"/>
    <property type="match status" value="1"/>
</dbReference>
<reference evidence="4" key="1">
    <citation type="submission" date="2017-07" db="EMBL/GenBank/DDBJ databases">
        <authorList>
            <person name="Varghese N."/>
            <person name="Submissions S."/>
        </authorList>
    </citation>
    <scope>NUCLEOTIDE SEQUENCE [LARGE SCALE GENOMIC DNA]</scope>
    <source>
        <strain evidence="4">NLAE-zl-C134</strain>
    </source>
</reference>
<dbReference type="Proteomes" id="UP000254051">
    <property type="component" value="Unassembled WGS sequence"/>
</dbReference>
<dbReference type="SUPFAM" id="SSF53041">
    <property type="entry name" value="Resolvase-like"/>
    <property type="match status" value="1"/>
</dbReference>
<dbReference type="EMBL" id="UHJJ01000014">
    <property type="protein sequence ID" value="SUQ15631.1"/>
    <property type="molecule type" value="Genomic_DNA"/>
</dbReference>
<proteinExistence type="predicted"/>
<protein>
    <submittedName>
        <fullName evidence="3">Site-specific DNA recombinase</fullName>
    </submittedName>
</protein>
<dbReference type="PROSITE" id="PS51736">
    <property type="entry name" value="RECOMBINASES_3"/>
    <property type="match status" value="1"/>
</dbReference>
<dbReference type="AlphaFoldDB" id="A0A315ZTQ6"/>
<dbReference type="InterPro" id="IPR006119">
    <property type="entry name" value="Resolv_N"/>
</dbReference>
<dbReference type="Pfam" id="PF07508">
    <property type="entry name" value="Recombinase"/>
    <property type="match status" value="1"/>
</dbReference>
<evidence type="ECO:0000259" key="2">
    <source>
        <dbReference type="PROSITE" id="PS51737"/>
    </source>
</evidence>
<feature type="domain" description="Recombinase" evidence="2">
    <location>
        <begin position="169"/>
        <end position="315"/>
    </location>
</feature>
<sequence length="546" mass="64061">MDNNYKIYYTALYTRLSDDDGVKGESDSIANQKKLIQEYLKDKPEFEIIDTYVDDGCTGTNFERPDFLRLLKDIETKRINCVIVKDLSRFGRNYVEVGRYIERVFPLMGIRFIAINDDFDSKYKDAADELIVPFKNLMNDAYSGDISKKVKSSLRVKKENGEFVGAFTAYGYTKSEEDRHKLEIDEEAKAVVRLIYSLKGDGLSDNAIANILNQRAIPSPMSYKKKKGSKYKSGFSTTGLPKWWSKTVRRILDDETYLGVLEQGKTYSPNYKLQIRLNKKKEERTRVEKAHEAIISSQEYRDAKRFEEIDLKNGNGLAEPYLFSGILRCGDCGQSMVRKLVPKQGKKYSYYVCSAHKADKTVCSTHNISEDILREALLEIINKTVIALVEKNIFLKHYEKEAKAEYSICRLEKEIRHLEKEIEHYKDRKKSLWDDYDDEILSQQEYNRLRGVYESKITSYQMEIVKMQELIKGYAEHMEEVYEWLKHLAEYQNITELDRKVLLYLIDWIYIYKDKSIKVVFKYKDELQELRNFAKLSKEQEEVVYA</sequence>
<keyword evidence="4" id="KW-1185">Reference proteome</keyword>
<dbReference type="OrthoDB" id="9784557at2"/>
<dbReference type="InterPro" id="IPR038109">
    <property type="entry name" value="DNA_bind_recomb_sf"/>
</dbReference>
<name>A0A315ZTQ6_9FIRM</name>
<organism evidence="3 4">
    <name type="scientific">Faecalicatena contorta</name>
    <dbReference type="NCBI Taxonomy" id="39482"/>
    <lineage>
        <taxon>Bacteria</taxon>
        <taxon>Bacillati</taxon>
        <taxon>Bacillota</taxon>
        <taxon>Clostridia</taxon>
        <taxon>Lachnospirales</taxon>
        <taxon>Lachnospiraceae</taxon>
        <taxon>Faecalicatena</taxon>
    </lineage>
</organism>